<dbReference type="SUPFAM" id="SSF57667">
    <property type="entry name" value="beta-beta-alpha zinc fingers"/>
    <property type="match status" value="1"/>
</dbReference>
<dbReference type="PROSITE" id="PS50157">
    <property type="entry name" value="ZINC_FINGER_C2H2_2"/>
    <property type="match status" value="1"/>
</dbReference>
<accession>A0A7R8CI52</accession>
<reference evidence="1" key="1">
    <citation type="submission" date="2021-02" db="EMBL/GenBank/DDBJ databases">
        <authorList>
            <person name="Bekaert M."/>
        </authorList>
    </citation>
    <scope>NUCLEOTIDE SEQUENCE</scope>
    <source>
        <strain evidence="1">IoA-00</strain>
    </source>
</reference>
<evidence type="ECO:0000313" key="1">
    <source>
        <dbReference type="EMBL" id="CAF2797309.1"/>
    </source>
</evidence>
<proteinExistence type="predicted"/>
<protein>
    <submittedName>
        <fullName evidence="1">KRAB</fullName>
    </submittedName>
</protein>
<sequence length="293" mass="33827">MGKKSVRYLDQKLTEDSTLSSMMVIIPLQDGEVRFDCNMCRRRYKHHPSLFRHFRSAHKEQYAKCLSLRNRIQSERAAAKLMGVAYPRRKNRKRNIRILQDNKENSLLPDDAHTTPQMISLEESSVETTHVQATTIQVPILDNNCMKQILPSSMVFMDLTCKICGQQLESEHALIQHIPECQEKQFILNDLERLLMNTNDLGGNEIPSATMNLIPRPICKFNFDDENALNEHVQDQHLDHWISMNMTNQIVTNALPIAQNNIICTQCTKTFENQLMFNQHICLGSIVLQLINP</sequence>
<dbReference type="AlphaFoldDB" id="A0A7R8CI52"/>
<gene>
    <name evidence="1" type="ORF">LSAA_2449</name>
</gene>
<dbReference type="SMART" id="SM00355">
    <property type="entry name" value="ZnF_C2H2"/>
    <property type="match status" value="4"/>
</dbReference>
<dbReference type="PROSITE" id="PS00028">
    <property type="entry name" value="ZINC_FINGER_C2H2_1"/>
    <property type="match status" value="1"/>
</dbReference>
<dbReference type="Proteomes" id="UP000675881">
    <property type="component" value="Chromosome 10"/>
</dbReference>
<dbReference type="InterPro" id="IPR036236">
    <property type="entry name" value="Znf_C2H2_sf"/>
</dbReference>
<keyword evidence="2" id="KW-1185">Reference proteome</keyword>
<evidence type="ECO:0000313" key="2">
    <source>
        <dbReference type="Proteomes" id="UP000675881"/>
    </source>
</evidence>
<name>A0A7R8CI52_LEPSM</name>
<dbReference type="EMBL" id="HG994589">
    <property type="protein sequence ID" value="CAF2797309.1"/>
    <property type="molecule type" value="Genomic_DNA"/>
</dbReference>
<dbReference type="InterPro" id="IPR013087">
    <property type="entry name" value="Znf_C2H2_type"/>
</dbReference>
<organism evidence="1 2">
    <name type="scientific">Lepeophtheirus salmonis</name>
    <name type="common">Salmon louse</name>
    <name type="synonym">Caligus salmonis</name>
    <dbReference type="NCBI Taxonomy" id="72036"/>
    <lineage>
        <taxon>Eukaryota</taxon>
        <taxon>Metazoa</taxon>
        <taxon>Ecdysozoa</taxon>
        <taxon>Arthropoda</taxon>
        <taxon>Crustacea</taxon>
        <taxon>Multicrustacea</taxon>
        <taxon>Hexanauplia</taxon>
        <taxon>Copepoda</taxon>
        <taxon>Siphonostomatoida</taxon>
        <taxon>Caligidae</taxon>
        <taxon>Lepeophtheirus</taxon>
    </lineage>
</organism>